<evidence type="ECO:0000256" key="2">
    <source>
        <dbReference type="ARBA" id="ARBA00009773"/>
    </source>
</evidence>
<dbReference type="RefSeq" id="WP_071638630.1">
    <property type="nucleotide sequence ID" value="NZ_MLFK01000011.1"/>
</dbReference>
<evidence type="ECO:0008006" key="11">
    <source>
        <dbReference type="Google" id="ProtNLM"/>
    </source>
</evidence>
<keyword evidence="3" id="KW-0813">Transport</keyword>
<dbReference type="GO" id="GO:0005886">
    <property type="term" value="C:plasma membrane"/>
    <property type="evidence" value="ECO:0007669"/>
    <property type="project" value="UniProtKB-SubCell"/>
</dbReference>
<dbReference type="Proteomes" id="UP000182826">
    <property type="component" value="Unassembled WGS sequence"/>
</dbReference>
<evidence type="ECO:0000256" key="1">
    <source>
        <dbReference type="ARBA" id="ARBA00004651"/>
    </source>
</evidence>
<dbReference type="AlphaFoldDB" id="A0A1J7BMM3"/>
<feature type="transmembrane region" description="Helical" evidence="8">
    <location>
        <begin position="243"/>
        <end position="271"/>
    </location>
</feature>
<evidence type="ECO:0000256" key="6">
    <source>
        <dbReference type="ARBA" id="ARBA00022989"/>
    </source>
</evidence>
<name>A0A1J7BMM3_FLAJO</name>
<comment type="subcellular location">
    <subcellularLocation>
        <location evidence="1">Cell membrane</location>
        <topology evidence="1">Multi-pass membrane protein</topology>
    </subcellularLocation>
</comment>
<evidence type="ECO:0000256" key="8">
    <source>
        <dbReference type="SAM" id="Phobius"/>
    </source>
</evidence>
<feature type="transmembrane region" description="Helical" evidence="8">
    <location>
        <begin position="69"/>
        <end position="92"/>
    </location>
</feature>
<proteinExistence type="inferred from homology"/>
<feature type="transmembrane region" description="Helical" evidence="8">
    <location>
        <begin position="12"/>
        <end position="34"/>
    </location>
</feature>
<comment type="caution">
    <text evidence="9">The sequence shown here is derived from an EMBL/GenBank/DDBJ whole genome shotgun (WGS) entry which is preliminary data.</text>
</comment>
<dbReference type="OrthoDB" id="106838at2"/>
<evidence type="ECO:0000256" key="5">
    <source>
        <dbReference type="ARBA" id="ARBA00022692"/>
    </source>
</evidence>
<evidence type="ECO:0000313" key="10">
    <source>
        <dbReference type="Proteomes" id="UP000182826"/>
    </source>
</evidence>
<protein>
    <recommendedName>
        <fullName evidence="11">AI-2E family transporter</fullName>
    </recommendedName>
</protein>
<evidence type="ECO:0000256" key="7">
    <source>
        <dbReference type="ARBA" id="ARBA00023136"/>
    </source>
</evidence>
<dbReference type="PANTHER" id="PTHR21716:SF67">
    <property type="entry name" value="TRANSPORT PROTEIN YDIK-RELATED"/>
    <property type="match status" value="1"/>
</dbReference>
<keyword evidence="7 8" id="KW-0472">Membrane</keyword>
<organism evidence="9 10">
    <name type="scientific">Flavobacterium johnsoniae</name>
    <name type="common">Cytophaga johnsonae</name>
    <dbReference type="NCBI Taxonomy" id="986"/>
    <lineage>
        <taxon>Bacteria</taxon>
        <taxon>Pseudomonadati</taxon>
        <taxon>Bacteroidota</taxon>
        <taxon>Flavobacteriia</taxon>
        <taxon>Flavobacteriales</taxon>
        <taxon>Flavobacteriaceae</taxon>
        <taxon>Flavobacterium</taxon>
    </lineage>
</organism>
<reference evidence="9 10" key="1">
    <citation type="submission" date="2016-10" db="EMBL/GenBank/DDBJ databases">
        <title>Draft Genome Sequence of Rhizobacteria Flavobacterium johnsoniae CI04.</title>
        <authorList>
            <person name="Bravo J.I."/>
            <person name="Lozano G.L."/>
            <person name="Handelsman J."/>
        </authorList>
    </citation>
    <scope>NUCLEOTIDE SEQUENCE [LARGE SCALE GENOMIC DNA]</scope>
    <source>
        <strain evidence="9 10">CI04</strain>
    </source>
</reference>
<keyword evidence="6 8" id="KW-1133">Transmembrane helix</keyword>
<evidence type="ECO:0000313" key="9">
    <source>
        <dbReference type="EMBL" id="OIV39955.1"/>
    </source>
</evidence>
<feature type="transmembrane region" description="Helical" evidence="8">
    <location>
        <begin position="308"/>
        <end position="335"/>
    </location>
</feature>
<comment type="similarity">
    <text evidence="2">Belongs to the autoinducer-2 exporter (AI-2E) (TC 2.A.86) family.</text>
</comment>
<gene>
    <name evidence="9" type="ORF">BKM63_21370</name>
</gene>
<accession>A0A1J7BMM3</accession>
<dbReference type="Pfam" id="PF01594">
    <property type="entry name" value="AI-2E_transport"/>
    <property type="match status" value="1"/>
</dbReference>
<feature type="transmembrane region" description="Helical" evidence="8">
    <location>
        <begin position="40"/>
        <end position="57"/>
    </location>
</feature>
<keyword evidence="4" id="KW-1003">Cell membrane</keyword>
<dbReference type="InterPro" id="IPR002549">
    <property type="entry name" value="AI-2E-like"/>
</dbReference>
<feature type="transmembrane region" description="Helical" evidence="8">
    <location>
        <begin position="165"/>
        <end position="185"/>
    </location>
</feature>
<evidence type="ECO:0000256" key="3">
    <source>
        <dbReference type="ARBA" id="ARBA00022448"/>
    </source>
</evidence>
<keyword evidence="10" id="KW-1185">Reference proteome</keyword>
<sequence>MKNVNLNNRKEIFETILQLFFVFLLVGFCFRLMLPFLMPLLWAIILAIAFYPLFNFVQKRLKGRKTLAAILITAAILALMLLPVVFFLNAAASNFLELKNNFDQDTLKITPPAEKIKEWPVIGKSVHEFLFSLSTDLQQGVLKYQEQIKEVSSKIMSSVLSSGMAFLQFILAVIIAGILMVSTSAKNLMVKFIRKIAADEADEILVISVSTIHQVVKGILGVAVIQTIIQAFGLYLADIPYAGILTLLCLVFSILQIGPIIINIGVIVYLFSTGDSAYAVFWTVFFIISGLSDNILKPLLLGKGALVPMLVIFLGVIGGFIMSGFIGLFVGPIVFSIGYKLFIAWLDEPDIPEASL</sequence>
<feature type="transmembrane region" description="Helical" evidence="8">
    <location>
        <begin position="218"/>
        <end position="237"/>
    </location>
</feature>
<dbReference type="PANTHER" id="PTHR21716">
    <property type="entry name" value="TRANSMEMBRANE PROTEIN"/>
    <property type="match status" value="1"/>
</dbReference>
<dbReference type="EMBL" id="MLFK01000011">
    <property type="protein sequence ID" value="OIV39955.1"/>
    <property type="molecule type" value="Genomic_DNA"/>
</dbReference>
<keyword evidence="5 8" id="KW-0812">Transmembrane</keyword>
<evidence type="ECO:0000256" key="4">
    <source>
        <dbReference type="ARBA" id="ARBA00022475"/>
    </source>
</evidence>